<dbReference type="Proteomes" id="UP000530514">
    <property type="component" value="Unassembled WGS sequence"/>
</dbReference>
<evidence type="ECO:0000256" key="1">
    <source>
        <dbReference type="SAM" id="Coils"/>
    </source>
</evidence>
<reference evidence="2 3" key="1">
    <citation type="submission" date="2020-07" db="EMBL/GenBank/DDBJ databases">
        <authorList>
            <person name="Feng H."/>
        </authorList>
    </citation>
    <scope>NUCLEOTIDE SEQUENCE [LARGE SCALE GENOMIC DNA]</scope>
    <source>
        <strain evidence="3">s-11</strain>
    </source>
</reference>
<comment type="caution">
    <text evidence="2">The sequence shown here is derived from an EMBL/GenBank/DDBJ whole genome shotgun (WGS) entry which is preliminary data.</text>
</comment>
<dbReference type="OrthoDB" id="2706506at2"/>
<protein>
    <recommendedName>
        <fullName evidence="4">Hydrolase</fullName>
    </recommendedName>
</protein>
<keyword evidence="1" id="KW-0175">Coiled coil</keyword>
<sequence>MDDKKTYYVTVEIGQRSGEIRDHLEVNDANYDFEIKATEEEIERLERLFREAEEEDFTTFVKAHIPFLDNESQENVKEDGTLRKIYRMIYQLGTEETKRRMDESGMIH</sequence>
<evidence type="ECO:0008006" key="4">
    <source>
        <dbReference type="Google" id="ProtNLM"/>
    </source>
</evidence>
<organism evidence="2 3">
    <name type="scientific">Thermoactinomyces daqus</name>
    <dbReference type="NCBI Taxonomy" id="1329516"/>
    <lineage>
        <taxon>Bacteria</taxon>
        <taxon>Bacillati</taxon>
        <taxon>Bacillota</taxon>
        <taxon>Bacilli</taxon>
        <taxon>Bacillales</taxon>
        <taxon>Thermoactinomycetaceae</taxon>
        <taxon>Thermoactinomyces</taxon>
    </lineage>
</organism>
<evidence type="ECO:0000313" key="3">
    <source>
        <dbReference type="Proteomes" id="UP000530514"/>
    </source>
</evidence>
<keyword evidence="3" id="KW-1185">Reference proteome</keyword>
<proteinExistence type="predicted"/>
<feature type="coiled-coil region" evidence="1">
    <location>
        <begin position="28"/>
        <end position="55"/>
    </location>
</feature>
<accession>A0A7W1XD18</accession>
<dbReference type="EMBL" id="JACEIP010000040">
    <property type="protein sequence ID" value="MBA4544429.1"/>
    <property type="molecule type" value="Genomic_DNA"/>
</dbReference>
<name>A0A7W1XD18_9BACL</name>
<dbReference type="RefSeq" id="WP_033102174.1">
    <property type="nucleotide sequence ID" value="NZ_JACEIP010000040.1"/>
</dbReference>
<evidence type="ECO:0000313" key="2">
    <source>
        <dbReference type="EMBL" id="MBA4544429.1"/>
    </source>
</evidence>
<dbReference type="AlphaFoldDB" id="A0A7W1XD18"/>
<gene>
    <name evidence="2" type="ORF">H1164_16410</name>
</gene>